<evidence type="ECO:0000313" key="2">
    <source>
        <dbReference type="Proteomes" id="UP000185772"/>
    </source>
</evidence>
<organism evidence="1 2">
    <name type="scientific">Actinomyces oris</name>
    <dbReference type="NCBI Taxonomy" id="544580"/>
    <lineage>
        <taxon>Bacteria</taxon>
        <taxon>Bacillati</taxon>
        <taxon>Actinomycetota</taxon>
        <taxon>Actinomycetes</taxon>
        <taxon>Actinomycetales</taxon>
        <taxon>Actinomycetaceae</taxon>
        <taxon>Actinomyces</taxon>
    </lineage>
</organism>
<dbReference type="EMBL" id="MSKM01000059">
    <property type="protein sequence ID" value="OLO51155.1"/>
    <property type="molecule type" value="Genomic_DNA"/>
</dbReference>
<name>A0A1Q8VSV0_9ACTO</name>
<dbReference type="AlphaFoldDB" id="A0A1Q8VSV0"/>
<comment type="caution">
    <text evidence="1">The sequence shown here is derived from an EMBL/GenBank/DDBJ whole genome shotgun (WGS) entry which is preliminary data.</text>
</comment>
<evidence type="ECO:0000313" key="1">
    <source>
        <dbReference type="EMBL" id="OLO51155.1"/>
    </source>
</evidence>
<proteinExistence type="predicted"/>
<accession>A0A1Q8VSV0</accession>
<sequence>MFLGGCLSWFDKGRGDGGDRFAKFTEYTTTEAVVKTDLAAVEKRMPGIKVTEAHWVGEQKETGRYDLPAPEPRYWFHLVATLRSDSVDALVKASTGTVDVLPGIQPDLRKYVPTQDAFVSVPQGKADEILDVKHVAQGDEKDWEGDVFNVEQLVVTSASNVMILIGRGIMR</sequence>
<protein>
    <submittedName>
        <fullName evidence="1">Uncharacterized protein</fullName>
    </submittedName>
</protein>
<reference evidence="1 2" key="1">
    <citation type="submission" date="2016-12" db="EMBL/GenBank/DDBJ databases">
        <title>Genomic comparison of strains in the 'Actinomyces naeslundii' group.</title>
        <authorList>
            <person name="Mughal S.R."/>
            <person name="Do T."/>
            <person name="Gilbert S.C."/>
            <person name="Witherden E.A."/>
            <person name="Didelot X."/>
            <person name="Beighton D."/>
        </authorList>
    </citation>
    <scope>NUCLEOTIDE SEQUENCE [LARGE SCALE GENOMIC DNA]</scope>
    <source>
        <strain evidence="1 2">MMRCO6-1</strain>
    </source>
</reference>
<gene>
    <name evidence="1" type="ORF">BKH27_12860</name>
</gene>
<dbReference type="Proteomes" id="UP000185772">
    <property type="component" value="Unassembled WGS sequence"/>
</dbReference>